<gene>
    <name evidence="2" type="ORF">UR54_C0004G0007</name>
</gene>
<feature type="transmembrane region" description="Helical" evidence="1">
    <location>
        <begin position="6"/>
        <end position="29"/>
    </location>
</feature>
<evidence type="ECO:0000256" key="1">
    <source>
        <dbReference type="SAM" id="Phobius"/>
    </source>
</evidence>
<name>A0A0G0AVL7_9BACT</name>
<accession>A0A0G0AVL7</accession>
<proteinExistence type="predicted"/>
<dbReference type="AlphaFoldDB" id="A0A0G0AVL7"/>
<keyword evidence="1" id="KW-1133">Transmembrane helix</keyword>
<evidence type="ECO:0000313" key="3">
    <source>
        <dbReference type="Proteomes" id="UP000034688"/>
    </source>
</evidence>
<protein>
    <submittedName>
        <fullName evidence="2">Uncharacterized protein</fullName>
    </submittedName>
</protein>
<dbReference type="EMBL" id="LBPP01000004">
    <property type="protein sequence ID" value="KKP61233.1"/>
    <property type="molecule type" value="Genomic_DNA"/>
</dbReference>
<organism evidence="2 3">
    <name type="scientific">Candidatus Roizmanbacteria bacterium GW2011_GWA2_34_18</name>
    <dbReference type="NCBI Taxonomy" id="1618477"/>
    <lineage>
        <taxon>Bacteria</taxon>
        <taxon>Candidatus Roizmaniibacteriota</taxon>
    </lineage>
</organism>
<sequence length="61" mass="7112">MNKKEILLLSIGVFLTVVAWLIADIYHAAIEDKIKLKINLPQVYQYKINKDILETLKNKIE</sequence>
<keyword evidence="1" id="KW-0812">Transmembrane</keyword>
<comment type="caution">
    <text evidence="2">The sequence shown here is derived from an EMBL/GenBank/DDBJ whole genome shotgun (WGS) entry which is preliminary data.</text>
</comment>
<keyword evidence="1" id="KW-0472">Membrane</keyword>
<dbReference type="STRING" id="1618477.UR54_C0004G0007"/>
<dbReference type="Proteomes" id="UP000034688">
    <property type="component" value="Unassembled WGS sequence"/>
</dbReference>
<reference evidence="2 3" key="1">
    <citation type="journal article" date="2015" name="Nature">
        <title>rRNA introns, odd ribosomes, and small enigmatic genomes across a large radiation of phyla.</title>
        <authorList>
            <person name="Brown C.T."/>
            <person name="Hug L.A."/>
            <person name="Thomas B.C."/>
            <person name="Sharon I."/>
            <person name="Castelle C.J."/>
            <person name="Singh A."/>
            <person name="Wilkins M.J."/>
            <person name="Williams K.H."/>
            <person name="Banfield J.F."/>
        </authorList>
    </citation>
    <scope>NUCLEOTIDE SEQUENCE [LARGE SCALE GENOMIC DNA]</scope>
</reference>
<evidence type="ECO:0000313" key="2">
    <source>
        <dbReference type="EMBL" id="KKP61233.1"/>
    </source>
</evidence>